<dbReference type="Proteomes" id="UP000298663">
    <property type="component" value="Unassembled WGS sequence"/>
</dbReference>
<dbReference type="InterPro" id="IPR020578">
    <property type="entry name" value="Aminotrans_V_PyrdxlP_BS"/>
</dbReference>
<evidence type="ECO:0000256" key="4">
    <source>
        <dbReference type="ARBA" id="ARBA00013030"/>
    </source>
</evidence>
<comment type="catalytic activity">
    <reaction evidence="10">
        <text>O-phospho-L-serine + 2-oxoglutarate = 3-phosphooxypyruvate + L-glutamate</text>
        <dbReference type="Rhea" id="RHEA:14329"/>
        <dbReference type="ChEBI" id="CHEBI:16810"/>
        <dbReference type="ChEBI" id="CHEBI:18110"/>
        <dbReference type="ChEBI" id="CHEBI:29985"/>
        <dbReference type="ChEBI" id="CHEBI:57524"/>
        <dbReference type="EC" id="2.6.1.52"/>
    </reaction>
</comment>
<dbReference type="PROSITE" id="PS00595">
    <property type="entry name" value="AA_TRANSFER_CLASS_5"/>
    <property type="match status" value="1"/>
</dbReference>
<dbReference type="Gene3D" id="3.40.640.10">
    <property type="entry name" value="Type I PLP-dependent aspartate aminotransferase-like (Major domain)"/>
    <property type="match status" value="1"/>
</dbReference>
<dbReference type="UniPathway" id="UPA00244">
    <property type="reaction ID" value="UER00311"/>
</dbReference>
<evidence type="ECO:0000256" key="2">
    <source>
        <dbReference type="ARBA" id="ARBA00005099"/>
    </source>
</evidence>
<dbReference type="InterPro" id="IPR015422">
    <property type="entry name" value="PyrdxlP-dep_Trfase_small"/>
</dbReference>
<evidence type="ECO:0000256" key="6">
    <source>
        <dbReference type="ARBA" id="ARBA00022605"/>
    </source>
</evidence>
<dbReference type="GO" id="GO:0030170">
    <property type="term" value="F:pyridoxal phosphate binding"/>
    <property type="evidence" value="ECO:0007669"/>
    <property type="project" value="TreeGrafter"/>
</dbReference>
<name>A0A4U5MVP3_STECR</name>
<keyword evidence="5" id="KW-0032">Aminotransferase</keyword>
<dbReference type="FunFam" id="3.40.640.10:FF:000010">
    <property type="entry name" value="Phosphoserine aminotransferase"/>
    <property type="match status" value="1"/>
</dbReference>
<keyword evidence="7" id="KW-0808">Transferase</keyword>
<evidence type="ECO:0000256" key="5">
    <source>
        <dbReference type="ARBA" id="ARBA00022576"/>
    </source>
</evidence>
<comment type="similarity">
    <text evidence="3">Belongs to the class-V pyridoxal-phosphate-dependent aminotransferase family. SerC subfamily.</text>
</comment>
<dbReference type="PANTHER" id="PTHR43247:SF1">
    <property type="entry name" value="PHOSPHOSERINE AMINOTRANSFERASE"/>
    <property type="match status" value="1"/>
</dbReference>
<comment type="pathway">
    <text evidence="2">Amino-acid biosynthesis; L-serine biosynthesis; L-serine from 3-phospho-D-glycerate: step 2/3.</text>
</comment>
<dbReference type="NCBIfam" id="NF003764">
    <property type="entry name" value="PRK05355.1"/>
    <property type="match status" value="1"/>
</dbReference>
<evidence type="ECO:0000259" key="12">
    <source>
        <dbReference type="Pfam" id="PF00266"/>
    </source>
</evidence>
<dbReference type="EC" id="2.6.1.52" evidence="4"/>
<evidence type="ECO:0000313" key="14">
    <source>
        <dbReference type="Proteomes" id="UP000298663"/>
    </source>
</evidence>
<accession>A0A4U5MVP3</accession>
<keyword evidence="9" id="KW-0718">Serine biosynthesis</keyword>
<protein>
    <recommendedName>
        <fullName evidence="4">phosphoserine transaminase</fullName>
        <ecNumber evidence="4">2.6.1.52</ecNumber>
    </recommendedName>
</protein>
<dbReference type="EMBL" id="AZBU02000006">
    <property type="protein sequence ID" value="TKR73828.1"/>
    <property type="molecule type" value="Genomic_DNA"/>
</dbReference>
<dbReference type="STRING" id="34508.A0A4U5MVP3"/>
<evidence type="ECO:0000256" key="9">
    <source>
        <dbReference type="ARBA" id="ARBA00023299"/>
    </source>
</evidence>
<comment type="cofactor">
    <cofactor evidence="1 11">
        <name>pyridoxal 5'-phosphate</name>
        <dbReference type="ChEBI" id="CHEBI:597326"/>
    </cofactor>
</comment>
<keyword evidence="14" id="KW-1185">Reference proteome</keyword>
<reference evidence="13 14" key="1">
    <citation type="journal article" date="2015" name="Genome Biol.">
        <title>Comparative genomics of Steinernema reveals deeply conserved gene regulatory networks.</title>
        <authorList>
            <person name="Dillman A.R."/>
            <person name="Macchietto M."/>
            <person name="Porter C.F."/>
            <person name="Rogers A."/>
            <person name="Williams B."/>
            <person name="Antoshechkin I."/>
            <person name="Lee M.M."/>
            <person name="Goodwin Z."/>
            <person name="Lu X."/>
            <person name="Lewis E.E."/>
            <person name="Goodrich-Blair H."/>
            <person name="Stock S.P."/>
            <person name="Adams B.J."/>
            <person name="Sternberg P.W."/>
            <person name="Mortazavi A."/>
        </authorList>
    </citation>
    <scope>NUCLEOTIDE SEQUENCE [LARGE SCALE GENOMIC DNA]</scope>
    <source>
        <strain evidence="13 14">ALL</strain>
    </source>
</reference>
<proteinExistence type="inferred from homology"/>
<dbReference type="InterPro" id="IPR015421">
    <property type="entry name" value="PyrdxlP-dep_Trfase_major"/>
</dbReference>
<dbReference type="GO" id="GO:0004648">
    <property type="term" value="F:O-phospho-L-serine:2-oxoglutarate aminotransferase activity"/>
    <property type="evidence" value="ECO:0007669"/>
    <property type="project" value="UniProtKB-EC"/>
</dbReference>
<gene>
    <name evidence="13" type="ORF">L596_021090</name>
</gene>
<comment type="caution">
    <text evidence="13">The sequence shown here is derived from an EMBL/GenBank/DDBJ whole genome shotgun (WGS) entry which is preliminary data.</text>
</comment>
<dbReference type="HAMAP" id="MF_00160">
    <property type="entry name" value="SerC_aminotrans_5"/>
    <property type="match status" value="1"/>
</dbReference>
<dbReference type="GO" id="GO:0006564">
    <property type="term" value="P:L-serine biosynthetic process"/>
    <property type="evidence" value="ECO:0007669"/>
    <property type="project" value="UniProtKB-KW"/>
</dbReference>
<dbReference type="Gene3D" id="3.90.1150.10">
    <property type="entry name" value="Aspartate Aminotransferase, domain 1"/>
    <property type="match status" value="1"/>
</dbReference>
<reference evidence="13 14" key="2">
    <citation type="journal article" date="2019" name="G3 (Bethesda)">
        <title>Hybrid Assembly of the Genome of the Entomopathogenic Nematode Steinernema carpocapsae Identifies the X-Chromosome.</title>
        <authorList>
            <person name="Serra L."/>
            <person name="Macchietto M."/>
            <person name="Macias-Munoz A."/>
            <person name="McGill C.J."/>
            <person name="Rodriguez I.M."/>
            <person name="Rodriguez B."/>
            <person name="Murad R."/>
            <person name="Mortazavi A."/>
        </authorList>
    </citation>
    <scope>NUCLEOTIDE SEQUENCE [LARGE SCALE GENOMIC DNA]</scope>
    <source>
        <strain evidence="13 14">ALL</strain>
    </source>
</reference>
<evidence type="ECO:0000256" key="10">
    <source>
        <dbReference type="ARBA" id="ARBA00049007"/>
    </source>
</evidence>
<dbReference type="InterPro" id="IPR015424">
    <property type="entry name" value="PyrdxlP-dep_Trfase"/>
</dbReference>
<sequence length="358" mass="39515">MGAKQGETINFNAGPAKIPEAVMEKAQRELINYAGTGVSILEMSHRCAEFDNVIKGCERLLREEMNIPGDYDVIFMQGGATGQFAAVPMNLAALSRKKVQPCADYAVTGSWSEKAFKEAEKYLNVVKINSPVKPYVSVNDPATWTRDTDAAYLHYCSNETINGIEMREVPETLPGVPIVADVSSNILSRPFDVSKHGIVYGGTQKNLGAAGLTIVVVQKDLIGHENKMTPSVFSYSTMSKNNSIYNTPNCFGIYLTKLVLEWIKETGVNALFDRNETKSTMIYDLIDSSDGFYSRPAGNDVLEKKFLICALARGMIGLKGHRSVGGIRASLYNAVTLEETEVLADYMKEFMADYYDRQ</sequence>
<keyword evidence="6" id="KW-0028">Amino-acid biosynthesis</keyword>
<dbReference type="InterPro" id="IPR022278">
    <property type="entry name" value="Pser_aminoTfrase"/>
</dbReference>
<dbReference type="InterPro" id="IPR000192">
    <property type="entry name" value="Aminotrans_V_dom"/>
</dbReference>
<evidence type="ECO:0000313" key="13">
    <source>
        <dbReference type="EMBL" id="TKR73828.1"/>
    </source>
</evidence>
<evidence type="ECO:0000256" key="3">
    <source>
        <dbReference type="ARBA" id="ARBA00006904"/>
    </source>
</evidence>
<evidence type="ECO:0000256" key="7">
    <source>
        <dbReference type="ARBA" id="ARBA00022679"/>
    </source>
</evidence>
<dbReference type="AlphaFoldDB" id="A0A4U5MVP3"/>
<evidence type="ECO:0000256" key="1">
    <source>
        <dbReference type="ARBA" id="ARBA00001933"/>
    </source>
</evidence>
<feature type="domain" description="Aminotransferase class V" evidence="12">
    <location>
        <begin position="10"/>
        <end position="294"/>
    </location>
</feature>
<dbReference type="OrthoDB" id="1703350at2759"/>
<dbReference type="PIRSF" id="PIRSF000525">
    <property type="entry name" value="SerC"/>
    <property type="match status" value="1"/>
</dbReference>
<dbReference type="SUPFAM" id="SSF53383">
    <property type="entry name" value="PLP-dependent transferases"/>
    <property type="match status" value="1"/>
</dbReference>
<organism evidence="13 14">
    <name type="scientific">Steinernema carpocapsae</name>
    <name type="common">Entomopathogenic nematode</name>
    <dbReference type="NCBI Taxonomy" id="34508"/>
    <lineage>
        <taxon>Eukaryota</taxon>
        <taxon>Metazoa</taxon>
        <taxon>Ecdysozoa</taxon>
        <taxon>Nematoda</taxon>
        <taxon>Chromadorea</taxon>
        <taxon>Rhabditida</taxon>
        <taxon>Tylenchina</taxon>
        <taxon>Panagrolaimomorpha</taxon>
        <taxon>Strongyloidoidea</taxon>
        <taxon>Steinernematidae</taxon>
        <taxon>Steinernema</taxon>
    </lineage>
</organism>
<dbReference type="Pfam" id="PF00266">
    <property type="entry name" value="Aminotran_5"/>
    <property type="match status" value="1"/>
</dbReference>
<dbReference type="GO" id="GO:0005737">
    <property type="term" value="C:cytoplasm"/>
    <property type="evidence" value="ECO:0007669"/>
    <property type="project" value="TreeGrafter"/>
</dbReference>
<dbReference type="PANTHER" id="PTHR43247">
    <property type="entry name" value="PHOSPHOSERINE AMINOTRANSFERASE"/>
    <property type="match status" value="1"/>
</dbReference>
<evidence type="ECO:0000256" key="11">
    <source>
        <dbReference type="RuleBase" id="RU004504"/>
    </source>
</evidence>
<keyword evidence="8" id="KW-0663">Pyridoxal phosphate</keyword>
<dbReference type="UniPathway" id="UPA00135">
    <property type="reaction ID" value="UER00197"/>
</dbReference>
<evidence type="ECO:0000256" key="8">
    <source>
        <dbReference type="ARBA" id="ARBA00022898"/>
    </source>
</evidence>